<dbReference type="GO" id="GO:0019062">
    <property type="term" value="P:virion attachment to host cell"/>
    <property type="evidence" value="ECO:0007669"/>
    <property type="project" value="UniProtKB-UniRule"/>
</dbReference>
<evidence type="ECO:0000256" key="12">
    <source>
        <dbReference type="ARBA" id="ARBA00022595"/>
    </source>
</evidence>
<feature type="disulfide bond" evidence="32">
    <location>
        <begin position="594"/>
        <end position="600"/>
    </location>
</feature>
<dbReference type="FunFam" id="1.10.287.210:FF:000001">
    <property type="entry name" value="Envelope glycoprotein gp160"/>
    <property type="match status" value="1"/>
</dbReference>
<evidence type="ECO:0000256" key="17">
    <source>
        <dbReference type="ARBA" id="ARBA00022804"/>
    </source>
</evidence>
<comment type="miscellaneous">
    <text evidence="32">HIV-1 lineages are divided in three main groups, M (for Major), O (for Outlier), and N (for New, or Non-M, Non-O). The vast majority of strains found worldwide belong to the group M. Group O seems to be endemic to and largely confined to Cameroon and neighboring countries in West Central Africa, where these viruses represent a small minority of HIV-1 strains. The group N is represented by a limited number of isolates from Cameroonian persons. The group M is further subdivided in 9 clades or subtypes (A to D, F to H, J and K).</text>
</comment>
<keyword evidence="16 32" id="KW-0732">Signal</keyword>
<feature type="region of interest" description="Fusion peptide" evidence="32">
    <location>
        <begin position="508"/>
        <end position="528"/>
    </location>
</feature>
<dbReference type="Gene3D" id="1.20.5.490">
    <property type="entry name" value="Single helix bin"/>
    <property type="match status" value="1"/>
</dbReference>
<dbReference type="FunFam" id="2.170.40.20:FF:000003">
    <property type="entry name" value="Envelope glycoprotein gp160"/>
    <property type="match status" value="1"/>
</dbReference>
<keyword evidence="9 32" id="KW-1032">Host cell membrane</keyword>
<keyword evidence="8 32" id="KW-1170">Fusion of virus membrane with host endosomal membrane</keyword>
<comment type="domain">
    <text evidence="32">The CD4-binding region is targeted by the antibody b12.</text>
</comment>
<feature type="compositionally biased region" description="Polar residues" evidence="34">
    <location>
        <begin position="453"/>
        <end position="463"/>
    </location>
</feature>
<dbReference type="GO" id="GO:0019064">
    <property type="term" value="P:fusion of virus membrane with host plasma membrane"/>
    <property type="evidence" value="ECO:0007669"/>
    <property type="project" value="UniProtKB-UniRule"/>
</dbReference>
<keyword evidence="31 32" id="KW-1160">Virus entry into host cell</keyword>
<evidence type="ECO:0000313" key="37">
    <source>
        <dbReference type="EMBL" id="AEO23363.1"/>
    </source>
</evidence>
<dbReference type="Pfam" id="PF00516">
    <property type="entry name" value="GP120"/>
    <property type="match status" value="1"/>
</dbReference>
<evidence type="ECO:0000256" key="22">
    <source>
        <dbReference type="ARBA" id="ARBA00022989"/>
    </source>
</evidence>
<keyword evidence="19 32" id="KW-1043">Host membrane</keyword>
<dbReference type="GO" id="GO:0039654">
    <property type="term" value="P:fusion of virus membrane with host endosome membrane"/>
    <property type="evidence" value="ECO:0007669"/>
    <property type="project" value="UniProtKB-UniRule"/>
</dbReference>
<organismHost>
    <name type="scientific">Homo sapiens</name>
    <name type="common">Human</name>
    <dbReference type="NCBI Taxonomy" id="9606"/>
</organismHost>
<evidence type="ECO:0000256" key="21">
    <source>
        <dbReference type="ARBA" id="ARBA00022890"/>
    </source>
</evidence>
<dbReference type="FunFam" id="1.20.5.490:FF:000001">
    <property type="entry name" value="Envelope glycoprotein gp160"/>
    <property type="match status" value="1"/>
</dbReference>
<evidence type="ECO:0000256" key="24">
    <source>
        <dbReference type="ARBA" id="ARBA00023054"/>
    </source>
</evidence>
<evidence type="ECO:0000256" key="11">
    <source>
        <dbReference type="ARBA" id="ARBA00022581"/>
    </source>
</evidence>
<comment type="domain">
    <text evidence="32">The YXXL motif is involved in determining the exact site of viral release at the surface of infected mononuclear cells and promotes endocytosis. YXXL and di-leucine endocytosis motifs interact directly or indirectly with the clathrin adapter complexes, opperate independently, and their activities are not additive.</text>
</comment>
<comment type="domain">
    <text evidence="32">The membrane proximal external region (MPER) present in gp41 is a tryptophan-rich region recognized by the antibodies 2F5, Z13, and 4E10. MPER seems to play a role in fusion.</text>
</comment>
<dbReference type="GO" id="GO:1903908">
    <property type="term" value="P:positive regulation of plasma membrane raft polarization"/>
    <property type="evidence" value="ECO:0007669"/>
    <property type="project" value="UniProtKB-UniRule"/>
</dbReference>
<feature type="topological domain" description="Cytoplasmic" evidence="32">
    <location>
        <begin position="702"/>
        <end position="852"/>
    </location>
</feature>
<keyword evidence="17 32" id="KW-1161">Viral attachment to host cell</keyword>
<comment type="function">
    <text evidence="32">Surface protein gp120: Attaches the virus to the host lymphoid cell by binding to the primary receptor CD4. This interaction induces a structural rearrangement creating a high affinity binding site for a chemokine coreceptor like CXCR4 and/or CCR5. Acts as a ligand for CD209/DC-SIGN and CLEC4M/DC-SIGNR, which are respectively found on dendritic cells (DCs), and on endothelial cells of liver sinusoids and lymph node sinuses. These interactions allow capture of viral particles at mucosal surfaces by these cells and subsequent transmission to permissive cells. HIV subverts the migration properties of dendritic cells to gain access to CD4+ T-cells in lymph nodes. Virus transmission to permissive T-cells occurs either in trans (without DCs infection, through viral capture and transmission), or in cis (following DCs productive infection, through the usual CD4-gp120 interaction), thereby inducing a robust infection. In trans infection, bound virions remain infectious over days and it is proposed that they are not degraded, but protected in non-lysosomal acidic organelles within the DCs close to the cell membrane thus contributing to the viral infectious potential during DCs' migration from the periphery to the lymphoid tissues. On arrival at lymphoid tissues, intact virions recycle back to DCs' cell surface allowing virus transmission to CD4+ T-cells.</text>
</comment>
<evidence type="ECO:0000256" key="9">
    <source>
        <dbReference type="ARBA" id="ARBA00022511"/>
    </source>
</evidence>
<dbReference type="SUPFAM" id="SSF56502">
    <property type="entry name" value="gp120 core"/>
    <property type="match status" value="2"/>
</dbReference>
<keyword evidence="18 32" id="KW-0946">Virion</keyword>
<dbReference type="GO" id="GO:0016020">
    <property type="term" value="C:membrane"/>
    <property type="evidence" value="ECO:0007669"/>
    <property type="project" value="UniProtKB-UniRule"/>
</dbReference>
<evidence type="ECO:0000256" key="5">
    <source>
        <dbReference type="ARBA" id="ARBA00004578"/>
    </source>
</evidence>
<evidence type="ECO:0000256" key="7">
    <source>
        <dbReference type="ARBA" id="ARBA00022506"/>
    </source>
</evidence>
<feature type="domain" description="Human immunodeficiency virus 1 envelope glycoprotein Gp120" evidence="35">
    <location>
        <begin position="33"/>
        <end position="507"/>
    </location>
</feature>
<evidence type="ECO:0000256" key="19">
    <source>
        <dbReference type="ARBA" id="ARBA00022870"/>
    </source>
</evidence>
<evidence type="ECO:0000256" key="27">
    <source>
        <dbReference type="ARBA" id="ARBA00023157"/>
    </source>
</evidence>
<feature type="short sequence motif" description="Di-leucine internalization motif" evidence="32">
    <location>
        <begin position="851"/>
        <end position="852"/>
    </location>
</feature>
<evidence type="ECO:0000256" key="29">
    <source>
        <dbReference type="ARBA" id="ARBA00023280"/>
    </source>
</evidence>
<feature type="disulfide bond" evidence="32">
    <location>
        <begin position="217"/>
        <end position="246"/>
    </location>
</feature>
<evidence type="ECO:0000256" key="30">
    <source>
        <dbReference type="ARBA" id="ARBA00023288"/>
    </source>
</evidence>
<feature type="transmembrane region" description="Helical" evidence="33">
    <location>
        <begin position="12"/>
        <end position="30"/>
    </location>
</feature>
<evidence type="ECO:0000256" key="13">
    <source>
        <dbReference type="ARBA" id="ARBA00022685"/>
    </source>
</evidence>
<dbReference type="CDD" id="cd09909">
    <property type="entry name" value="HIV-1-like_HR1-HR2"/>
    <property type="match status" value="1"/>
</dbReference>
<feature type="region of interest" description="MPER; binding to GalCer" evidence="32">
    <location>
        <begin position="658"/>
        <end position="679"/>
    </location>
</feature>
<evidence type="ECO:0000259" key="36">
    <source>
        <dbReference type="Pfam" id="PF00517"/>
    </source>
</evidence>
<feature type="region of interest" description="Immunosuppression" evidence="32">
    <location>
        <begin position="570"/>
        <end position="588"/>
    </location>
</feature>
<evidence type="ECO:0000256" key="10">
    <source>
        <dbReference type="ARBA" id="ARBA00022570"/>
    </source>
</evidence>
<keyword evidence="21 32" id="KW-1164">Virus endocytosis by host</keyword>
<evidence type="ECO:0000256" key="2">
    <source>
        <dbReference type="ARBA" id="ARBA00004433"/>
    </source>
</evidence>
<feature type="coiled-coil region" evidence="32">
    <location>
        <begin position="629"/>
        <end position="663"/>
    </location>
</feature>
<comment type="PTM">
    <text evidence="32">Highly glycosylated by host. The high number of glycan on the protein is reffered to as 'glycan shield' because it contributes to hide protein sequence from adaptive immune system.</text>
</comment>
<reference evidence="37" key="1">
    <citation type="submission" date="2010-08" db="EMBL/GenBank/DDBJ databases">
        <title>Transmission Signature Patterns in Human Immunodeficiency Virus Type-1 B clade Envelope Proteins.</title>
        <authorList>
            <person name="Gnanakaran G."/>
            <person name="Keele B.F."/>
            <person name="Li H."/>
            <person name="Gao F."/>
            <person name="Swanstrom R."/>
            <person name="Cohen M."/>
            <person name="Daniels M."/>
            <person name="Hraber P."/>
            <person name="Gaschen B."/>
            <person name="Ashmal M."/>
            <person name="Letvin N.L."/>
            <person name="Haynes B.F."/>
            <person name="Hahn B.H."/>
            <person name="Shaw G.M."/>
            <person name="Bhattacharya T."/>
            <person name="Korber B."/>
        </authorList>
    </citation>
    <scope>NUCLEOTIDE SEQUENCE</scope>
    <source>
        <strain evidence="37">Z75_p19</strain>
    </source>
</reference>
<dbReference type="GO" id="GO:1903911">
    <property type="term" value="P:positive regulation of receptor clustering"/>
    <property type="evidence" value="ECO:0007669"/>
    <property type="project" value="UniProtKB-UniRule"/>
</dbReference>
<evidence type="ECO:0000256" key="4">
    <source>
        <dbReference type="ARBA" id="ARBA00004563"/>
    </source>
</evidence>
<evidence type="ECO:0000256" key="28">
    <source>
        <dbReference type="ARBA" id="ARBA00023180"/>
    </source>
</evidence>
<comment type="function">
    <text evidence="32">Envelope glycoprotein gp160: Oligomerizes in the host endoplasmic reticulum into predominantly trimers. In a second time, gp160 transits in the host Golgi, where glycosylation is completed. The precursor is then proteolytically cleaved in the trans-Golgi and thereby activated by cellular furin or furin-like proteases to produce gp120 and gp41.</text>
</comment>
<feature type="disulfide bond" evidence="32">
    <location>
        <begin position="125"/>
        <end position="195"/>
    </location>
</feature>
<feature type="transmembrane region" description="Helical" evidence="33">
    <location>
        <begin position="674"/>
        <end position="701"/>
    </location>
</feature>
<evidence type="ECO:0000256" key="34">
    <source>
        <dbReference type="SAM" id="MobiDB-lite"/>
    </source>
</evidence>
<comment type="miscellaneous">
    <text evidence="32">Inhibitors targeting HIV-1 viral envelope proteins are used as antiretroviral drugs. Attachment of virions to the cell surface via non-specific interactions and CD4 binding can be blocked by inhibitors that include cyanovirin-N, cyclotriazadisulfonamide analogs, PRO 2000, TNX 355 and PRO 542. In addition, BMS 806 can block CD4-induced conformational changes. Env interactions with the coreceptor molecules can be targeted by CCR5 antagonists including SCH-D, maraviroc (UK 427857) and aplaviroc (GW 873140), and the CXCR4 antagonist AMD 070. Fusion of viral and cellular membranes can be inhibited by peptides such as enfuvirtide and tifuvirtide (T 1249). Resistance to inhibitors associated with mutations in Env are observed. Most of the time, single mutations confer only a modest reduction in drug susceptibility. Combination of several mutations is usually required to develop a high-level drug resistance.</text>
</comment>
<keyword evidence="15 32" id="KW-0053">Apoptosis</keyword>
<comment type="caution">
    <text evidence="32 33">Lacks conserved residue(s) required for the propagation of feature annotation.</text>
</comment>
<organism evidence="37">
    <name type="scientific">Human immunodeficiency virus type 1</name>
    <name type="common">HIV-1</name>
    <dbReference type="NCBI Taxonomy" id="11676"/>
    <lineage>
        <taxon>Viruses</taxon>
        <taxon>Riboviria</taxon>
        <taxon>Pararnavirae</taxon>
        <taxon>Artverviricota</taxon>
        <taxon>Revtraviricetes</taxon>
        <taxon>Ortervirales</taxon>
        <taxon>Retroviridae</taxon>
        <taxon>Orthoretrovirinae</taxon>
        <taxon>Lentivirus</taxon>
        <taxon>Lentivirus humimdef1</taxon>
    </lineage>
</organism>
<keyword evidence="11 32" id="KW-0945">Host-virus interaction</keyword>
<feature type="lipid moiety-binding region" description="S-palmitoyl cysteine; by host" evidence="32">
    <location>
        <position position="760"/>
    </location>
</feature>
<comment type="PTM">
    <text evidence="32">Specific enzymatic cleavages in vivo yield mature proteins. Envelope glycoproteins are synthesized as a inactive precursor that is heavily N-glycosylated and processed likely by host cell furin in the Golgi to yield the mature SU and TM proteins. The cleavage site between SU and TM requires the minimal sequence [KR]-X-[KR]-R. About 2 of the 9 disulfide bonds of gp41 are reduced by P4HB/PDI, following binding to CD4 receptor.</text>
</comment>
<evidence type="ECO:0000256" key="1">
    <source>
        <dbReference type="ARBA" id="ARBA00004402"/>
    </source>
</evidence>
<comment type="subcellular location">
    <subcellularLocation>
        <location evidence="3">Host cell membrane</location>
        <topology evidence="3">Peripheral membrane protein</topology>
    </subcellularLocation>
    <subcellularLocation>
        <location evidence="1">Host cell membrane</location>
        <topology evidence="1">Single-pass type I membrane protein</topology>
    </subcellularLocation>
    <subcellularLocation>
        <location evidence="2">Host endosome membrane</location>
        <topology evidence="2">Peripheral membrane protein</topology>
    </subcellularLocation>
    <subcellularLocation>
        <location evidence="5">Host endosome membrane</location>
        <topology evidence="5">Single-pass type I membrane protein</topology>
    </subcellularLocation>
    <subcellularLocation>
        <location evidence="6">Virion membrane</location>
        <topology evidence="6">Peripheral membrane protein</topology>
    </subcellularLocation>
    <subcellularLocation>
        <location evidence="4">Virion membrane</location>
        <topology evidence="4">Single-pass type I membrane protein</topology>
    </subcellularLocation>
</comment>
<keyword evidence="27 32" id="KW-1015">Disulfide bond</keyword>
<accession>G3DN76</accession>
<comment type="subcellular location">
    <molecule>Surface protein gp120</molecule>
    <subcellularLocation>
        <location evidence="32">Virion membrane</location>
        <topology evidence="32">Peripheral membrane protein</topology>
    </subcellularLocation>
    <subcellularLocation>
        <location evidence="32">Host cell membrane</location>
        <topology evidence="32">Peripheral membrane protein</topology>
    </subcellularLocation>
    <subcellularLocation>
        <location evidence="32">Host endosome membrane</location>
        <topology evidence="32">Single-pass type I membrane protein</topology>
    </subcellularLocation>
    <text evidence="32">The surface protein is not anchored to the viral envelope, but associates with the extravirion surface through its binding to TM. It is probably concentrated at the site of budding and incorporated into the virions possibly by contacts between the cytoplasmic tail of Env and the N-terminus of Gag.</text>
</comment>
<evidence type="ECO:0000259" key="35">
    <source>
        <dbReference type="Pfam" id="PF00516"/>
    </source>
</evidence>
<dbReference type="FunFam" id="2.170.40.20:FF:000004">
    <property type="entry name" value="Envelope glycoprotein gp160"/>
    <property type="match status" value="1"/>
</dbReference>
<feature type="disulfide bond" evidence="32">
    <location>
        <begin position="227"/>
        <end position="238"/>
    </location>
</feature>
<dbReference type="InterPro" id="IPR036377">
    <property type="entry name" value="Gp120_core_sf"/>
</dbReference>
<evidence type="ECO:0000256" key="14">
    <source>
        <dbReference type="ARBA" id="ARBA00022692"/>
    </source>
</evidence>
<feature type="domain" description="Retroviral envelope protein GP41-like" evidence="36">
    <location>
        <begin position="526"/>
        <end position="716"/>
    </location>
</feature>
<dbReference type="GO" id="GO:0005198">
    <property type="term" value="F:structural molecule activity"/>
    <property type="evidence" value="ECO:0007669"/>
    <property type="project" value="UniProtKB-UniRule"/>
</dbReference>
<evidence type="ECO:0000256" key="18">
    <source>
        <dbReference type="ARBA" id="ARBA00022844"/>
    </source>
</evidence>
<dbReference type="InterPro" id="IPR000328">
    <property type="entry name" value="GP41-like"/>
</dbReference>
<dbReference type="GO" id="GO:0075512">
    <property type="term" value="P:clathrin-dependent endocytosis of virus by host cell"/>
    <property type="evidence" value="ECO:0007669"/>
    <property type="project" value="UniProtKB-UniRule"/>
</dbReference>
<comment type="PTM">
    <text evidence="32">Palmitoylation of the transmembrane protein and of Env polyprotein (prior to its proteolytic cleavage) is essential for their association with host cell membrane lipid rafts. Palmitoylation is therefore required for envelope trafficking to classical lipid rafts, but not for viral replication.</text>
</comment>
<dbReference type="InterPro" id="IPR000777">
    <property type="entry name" value="HIV1_Gp120"/>
</dbReference>
<keyword evidence="30 32" id="KW-0449">Lipoprotein</keyword>
<dbReference type="EMBL" id="HQ217895">
    <property type="protein sequence ID" value="AEO23363.1"/>
    <property type="molecule type" value="Genomic_RNA"/>
</dbReference>
<keyword evidence="13 32" id="KW-0165">Cleavage on pair of basic residues</keyword>
<keyword evidence="22 32" id="KW-1133">Transmembrane helix</keyword>
<dbReference type="GO" id="GO:0055036">
    <property type="term" value="C:virion membrane"/>
    <property type="evidence" value="ECO:0007669"/>
    <property type="project" value="UniProtKB-SubCell"/>
</dbReference>
<dbReference type="Gene3D" id="1.10.287.210">
    <property type="match status" value="1"/>
</dbReference>
<comment type="function">
    <text evidence="32">Transmembrane protein gp41: Acts as a class I viral fusion protein. Under the current model, the protein has at least 3 conformational states: pre-fusion native state, pre-hairpin intermediate state, and post-fusion hairpin state. During fusion of viral and target intracellular membranes, the coiled coil regions (heptad repeats) assume a trimer-of-hairpins structure, positioning the fusion peptide in close proximity to the C-terminal region of the ectodomain. The formation of this structure appears to drive apposition and subsequent fusion of viral and target cell membranes. Complete fusion occurs in host cell endosomes and is dynamin-dependent, however some lipid transfer might occur at the plasma membrane. The virus undergoes clathrin-dependent internalization long before endosomal fusion, thus minimizing the surface exposure of conserved viral epitopes during fusion and reducing the efficacy of inhibitors targeting these epitopes. Membranes fusion leads to delivery of the nucleocapsid into the cytoplasm.</text>
</comment>
<evidence type="ECO:0000256" key="26">
    <source>
        <dbReference type="ARBA" id="ARBA00023139"/>
    </source>
</evidence>
<evidence type="ECO:0000256" key="6">
    <source>
        <dbReference type="ARBA" id="ARBA00004650"/>
    </source>
</evidence>
<keyword evidence="20 32" id="KW-0261">Viral envelope protein</keyword>
<keyword evidence="23 32" id="KW-1039">Host endosome</keyword>
<feature type="compositionally biased region" description="Basic and acidic residues" evidence="34">
    <location>
        <begin position="722"/>
        <end position="742"/>
    </location>
</feature>
<feature type="chain" id="PRO_5023399547" description="Envelope glycoprotein gp160" evidence="32">
    <location>
        <begin position="32"/>
        <end position="852"/>
    </location>
</feature>
<feature type="region of interest" description="Disordered" evidence="34">
    <location>
        <begin position="715"/>
        <end position="742"/>
    </location>
</feature>
<keyword evidence="7 32" id="KW-1168">Fusion of virus membrane with host membrane</keyword>
<evidence type="ECO:0000256" key="20">
    <source>
        <dbReference type="ARBA" id="ARBA00022879"/>
    </source>
</evidence>
<keyword evidence="26 32" id="KW-0564">Palmitate</keyword>
<dbReference type="GO" id="GO:0019082">
    <property type="term" value="P:viral protein processing"/>
    <property type="evidence" value="ECO:0007669"/>
    <property type="project" value="UniProtKB-UniRule"/>
</dbReference>
<feature type="short sequence motif" description="YXXL motif; contains endocytosis signal" evidence="32">
    <location>
        <begin position="708"/>
        <end position="711"/>
    </location>
</feature>
<name>G3DN76_HV1</name>
<keyword evidence="12 32" id="KW-1162">Viral penetration into host cytoplasm</keyword>
<feature type="site" description="Cleavage; by host furin" evidence="32">
    <location>
        <begin position="507"/>
        <end position="508"/>
    </location>
</feature>
<dbReference type="Pfam" id="PF00517">
    <property type="entry name" value="GP41"/>
    <property type="match status" value="1"/>
</dbReference>
<keyword evidence="29 32" id="KW-0899">Viral immunoevasion</keyword>
<evidence type="ECO:0000256" key="33">
    <source>
        <dbReference type="RuleBase" id="RU363095"/>
    </source>
</evidence>
<comment type="domain">
    <text evidence="32 33">The 17 amino acids long immunosuppressive region is present in many retroviral envelope proteins. Synthetic peptides derived from this relatively conserved sequence inhibit immune function in vitro and in vivo.</text>
</comment>
<evidence type="ECO:0000256" key="32">
    <source>
        <dbReference type="HAMAP-Rule" id="MF_04083"/>
    </source>
</evidence>
<dbReference type="GO" id="GO:0044175">
    <property type="term" value="C:host cell endosome membrane"/>
    <property type="evidence" value="ECO:0007669"/>
    <property type="project" value="UniProtKB-SubCell"/>
</dbReference>
<feature type="region of interest" description="CD4-binding loop" evidence="32">
    <location>
        <begin position="361"/>
        <end position="371"/>
    </location>
</feature>
<feature type="region of interest" description="Disordered" evidence="34">
    <location>
        <begin position="450"/>
        <end position="470"/>
    </location>
</feature>
<evidence type="ECO:0000256" key="25">
    <source>
        <dbReference type="ARBA" id="ARBA00023136"/>
    </source>
</evidence>
<keyword evidence="24 32" id="KW-0175">Coiled coil</keyword>
<keyword evidence="25 32" id="KW-0472">Membrane</keyword>
<gene>
    <name evidence="32 37" type="primary">env</name>
</gene>
<comment type="similarity">
    <text evidence="32">Belongs to the HIV-1 env protein family.</text>
</comment>
<protein>
    <recommendedName>
        <fullName evidence="32">Envelope glycoprotein gp160</fullName>
    </recommendedName>
    <alternativeName>
        <fullName evidence="32">Env polyprotein</fullName>
    </alternativeName>
    <component>
        <recommendedName>
            <fullName evidence="32">Surface protein gp120</fullName>
            <shortName evidence="32">SU</shortName>
        </recommendedName>
        <alternativeName>
            <fullName evidence="32">Glycoprotein 120</fullName>
            <shortName evidence="32">gp120</shortName>
        </alternativeName>
    </component>
    <component>
        <recommendedName>
            <fullName evidence="32">Transmembrane protein gp41</fullName>
            <shortName evidence="32">TM</shortName>
        </recommendedName>
        <alternativeName>
            <fullName evidence="32">Glycoprotein 41</fullName>
            <shortName evidence="32">gp41</shortName>
        </alternativeName>
    </component>
</protein>
<feature type="chain" id="PRO_5023399548" description="Transmembrane protein gp41" evidence="32">
    <location>
        <begin position="508"/>
        <end position="852"/>
    </location>
</feature>
<feature type="disulfide bond" evidence="32">
    <location>
        <begin position="118"/>
        <end position="204"/>
    </location>
</feature>
<dbReference type="Gene3D" id="2.170.40.20">
    <property type="entry name" value="Human immunodeficiency virus 1, Gp160, envelope glycoprotein"/>
    <property type="match status" value="2"/>
</dbReference>
<comment type="domain">
    <text evidence="32">Some of the most genetically diverse regions of the viral genome are present in Env. They are called variable regions 1 through 5 (V1 through V5). Coreceptor usage of gp120 is determined mainly by the primary structure of the third variable region (V3) in the outer domain of gp120. The sequence of V3 determines which coreceptor, CCR5 and/or CXCR4 (corresponding to R5/macrophage, X4/T cell and R5X4/T cell and macrophage tropism), is used to trigger the fusion potential of the Env complex, and hence which cells the virus can infect. Binding to CCR5 involves a region adjacent in addition to V3.</text>
</comment>
<dbReference type="GO" id="GO:0019031">
    <property type="term" value="C:viral envelope"/>
    <property type="evidence" value="ECO:0007669"/>
    <property type="project" value="UniProtKB-KW"/>
</dbReference>
<dbReference type="GO" id="GO:0052031">
    <property type="term" value="P:symbiont-mediated perturbation of host defense response"/>
    <property type="evidence" value="ECO:0007669"/>
    <property type="project" value="UniProtKB-UniRule"/>
</dbReference>
<dbReference type="InterPro" id="IPR037527">
    <property type="entry name" value="Gp160"/>
</dbReference>
<keyword evidence="10 32" id="KW-1165">Clathrin-mediated endocytosis of virus by host</keyword>
<evidence type="ECO:0000256" key="3">
    <source>
        <dbReference type="ARBA" id="ARBA00004505"/>
    </source>
</evidence>
<evidence type="ECO:0000256" key="23">
    <source>
        <dbReference type="ARBA" id="ARBA00023046"/>
    </source>
</evidence>
<feature type="disulfide bond" evidence="32">
    <location>
        <begin position="53"/>
        <end position="73"/>
    </location>
</feature>
<evidence type="ECO:0000256" key="16">
    <source>
        <dbReference type="ARBA" id="ARBA00022729"/>
    </source>
</evidence>
<evidence type="ECO:0000256" key="8">
    <source>
        <dbReference type="ARBA" id="ARBA00022510"/>
    </source>
</evidence>
<dbReference type="GO" id="GO:0020002">
    <property type="term" value="C:host cell plasma membrane"/>
    <property type="evidence" value="ECO:0007669"/>
    <property type="project" value="UniProtKB-SubCell"/>
</dbReference>
<comment type="subunit">
    <text evidence="32">The mature envelope protein (Env) consists of a homotrimer of non-covalently associated gp120-gp41 heterodimers. The resulting complex protrudes from the virus surface as a spike. There seems to be as few as 10 spikes on the average virion. Surface protein gp120 interacts with host CD4, CCR5 and CXCR4. Gp120 also interacts with the C-type lectins CD209/DC-SIGN and CLEC4M/DC-SIGNR (collectively referred to as DC-SIGN(R)). Gp120 and gp41 interact with GalCer. Gp120 interacts with host ITGA4/ITGB7 complex; on CD4+ T-cells, this interaction results in rapid activation of integrin ITGAL/LFA-1, which facilitates efficient cell-to-cell spreading of HIV-1. Gp120 interacts with cell-associated heparan sulfate; this interaction increases virus infectivity on permissive cells and may be involved in infection of CD4- cells.</text>
</comment>
<comment type="subcellular location">
    <molecule>Transmembrane protein gp41</molecule>
    <subcellularLocation>
        <location evidence="32">Virion membrane</location>
        <topology evidence="32">Single-pass type I membrane protein</topology>
    </subcellularLocation>
    <subcellularLocation>
        <location evidence="32">Host cell membrane</location>
        <topology evidence="32">Single-pass type I membrane protein</topology>
    </subcellularLocation>
    <subcellularLocation>
        <location evidence="32">Host endosome membrane</location>
        <topology evidence="32">Single-pass type I membrane protein</topology>
    </subcellularLocation>
    <text evidence="32">It is probably concentrated at the site of budding and incorporated into the virions possibly by contacts between the cytoplasmic tail of Env and the N-terminus of Gag.</text>
</comment>
<dbReference type="SUPFAM" id="SSF58069">
    <property type="entry name" value="Virus ectodomain"/>
    <property type="match status" value="1"/>
</dbReference>
<keyword evidence="28 32" id="KW-0325">Glycoprotein</keyword>
<proteinExistence type="inferred from homology"/>
<keyword evidence="14 32" id="KW-0812">Transmembrane</keyword>
<evidence type="ECO:0000256" key="15">
    <source>
        <dbReference type="ARBA" id="ARBA00022703"/>
    </source>
</evidence>
<dbReference type="HAMAP" id="MF_04083">
    <property type="entry name" value="HIV_ENV"/>
    <property type="match status" value="1"/>
</dbReference>
<evidence type="ECO:0000256" key="31">
    <source>
        <dbReference type="ARBA" id="ARBA00023296"/>
    </source>
</evidence>
<sequence length="852" mass="96538">MKVMGIRKNCQHLWTGGIMLLGILMICSATEKLWVTVYYGVPVWKEATTTLFCASDAKAYVPEAHNVWATHACVPTDPNPQEIVLENVTENFNMWKNDMVEQMQGDIISLWDQSLKPCVKLTPLCVTLNCTDANTTNPNTTNNSSWEREETGAIKNCSFNITTSLREKVQNEYALFYKLDVVQIDNSTKYRLISCNTSVITQACPKVTFEPIPIHYCAPAGFAILKCKDKKFNGTGQCRNVSTVQCTHGIRPVVSTQLLLNGSLAEEEVVIRSENFTNNVKTIIVQLNESVVINCIRPNNNTRKSIHLGPGRAFYATGEIIGDIRKAHCNISEAKWKNTLKQVVKKLREQFENKTIIFNQSSGGDLEIVMHSFNCGGEFFYCNTTQLFNSTWNNTNINSNDTEGSNKTIILPCKIKQIIKMWQRVGKATYAPPIRGQIRCSSNITGLLLTRDGGSNQSSSSETFRPGGGDMRDNWRSELYKYKVVKIEPLGVAPTKAKRRVVQRERRAVGIGAMLLGFLGTAGSTMGAASVALTVQARLLLSGIVQQQNNLLRAIEAQQHLLQLTVWGIKQLQARILAVERYLKDQQLLGIWGCSGKLICTTAVPWNTSWSNKSLEEIWNNMTWMQWEREIDNHTSLIYTLIEESQNQQEKNEKELLELDNWASLWNWFDITNWLWYIKIFIMIVGGLVGLRIVFAVLSIVNRVRQGYSPLSFQTLLPAPRGPDRPEGIEGEGGERDRDRSGQLETGFLPLIWNDLRSLCLFSYRRLRDLLLIATRIVELLGRRGWEVLKYWWNLLQYWSQELKNSAISLLNVTAIAVAEGTDRVIEIVQRIYRGILNIPTRIRQGLERALL</sequence>